<feature type="compositionally biased region" description="Basic and acidic residues" evidence="1">
    <location>
        <begin position="172"/>
        <end position="204"/>
    </location>
</feature>
<feature type="region of interest" description="Disordered" evidence="1">
    <location>
        <begin position="424"/>
        <end position="567"/>
    </location>
</feature>
<evidence type="ECO:0000256" key="1">
    <source>
        <dbReference type="SAM" id="MobiDB-lite"/>
    </source>
</evidence>
<feature type="compositionally biased region" description="Basic and acidic residues" evidence="1">
    <location>
        <begin position="220"/>
        <end position="235"/>
    </location>
</feature>
<feature type="compositionally biased region" description="Polar residues" evidence="1">
    <location>
        <begin position="472"/>
        <end position="501"/>
    </location>
</feature>
<name>A0ABD2YP05_9GENT</name>
<proteinExistence type="predicted"/>
<reference evidence="2 3" key="1">
    <citation type="submission" date="2024-11" db="EMBL/GenBank/DDBJ databases">
        <title>A near-complete genome assembly of Cinchona calisaya.</title>
        <authorList>
            <person name="Lian D.C."/>
            <person name="Zhao X.W."/>
            <person name="Wei L."/>
        </authorList>
    </citation>
    <scope>NUCLEOTIDE SEQUENCE [LARGE SCALE GENOMIC DNA]</scope>
    <source>
        <tissue evidence="2">Nenye</tissue>
    </source>
</reference>
<feature type="compositionally biased region" description="Basic residues" evidence="1">
    <location>
        <begin position="30"/>
        <end position="47"/>
    </location>
</feature>
<feature type="compositionally biased region" description="Polar residues" evidence="1">
    <location>
        <begin position="521"/>
        <end position="555"/>
    </location>
</feature>
<gene>
    <name evidence="2" type="ORF">ACH5RR_028104</name>
</gene>
<dbReference type="EMBL" id="JBJUIK010000012">
    <property type="protein sequence ID" value="KAL3508703.1"/>
    <property type="molecule type" value="Genomic_DNA"/>
</dbReference>
<feature type="region of interest" description="Disordered" evidence="1">
    <location>
        <begin position="382"/>
        <end position="402"/>
    </location>
</feature>
<feature type="compositionally biased region" description="Basic and acidic residues" evidence="1">
    <location>
        <begin position="506"/>
        <end position="517"/>
    </location>
</feature>
<accession>A0ABD2YP05</accession>
<feature type="compositionally biased region" description="Low complexity" evidence="1">
    <location>
        <begin position="154"/>
        <end position="166"/>
    </location>
</feature>
<feature type="compositionally biased region" description="Basic residues" evidence="1">
    <location>
        <begin position="140"/>
        <end position="151"/>
    </location>
</feature>
<feature type="compositionally biased region" description="Polar residues" evidence="1">
    <location>
        <begin position="306"/>
        <end position="324"/>
    </location>
</feature>
<organism evidence="2 3">
    <name type="scientific">Cinchona calisaya</name>
    <dbReference type="NCBI Taxonomy" id="153742"/>
    <lineage>
        <taxon>Eukaryota</taxon>
        <taxon>Viridiplantae</taxon>
        <taxon>Streptophyta</taxon>
        <taxon>Embryophyta</taxon>
        <taxon>Tracheophyta</taxon>
        <taxon>Spermatophyta</taxon>
        <taxon>Magnoliopsida</taxon>
        <taxon>eudicotyledons</taxon>
        <taxon>Gunneridae</taxon>
        <taxon>Pentapetalae</taxon>
        <taxon>asterids</taxon>
        <taxon>lamiids</taxon>
        <taxon>Gentianales</taxon>
        <taxon>Rubiaceae</taxon>
        <taxon>Cinchonoideae</taxon>
        <taxon>Cinchoneae</taxon>
        <taxon>Cinchona</taxon>
    </lineage>
</organism>
<feature type="compositionally biased region" description="Basic and acidic residues" evidence="1">
    <location>
        <begin position="258"/>
        <end position="279"/>
    </location>
</feature>
<dbReference type="PANTHER" id="PTHR36808">
    <property type="entry name" value="TRANSCRIPTIONAL REGULATOR ATRX-LIKE PROTEIN"/>
    <property type="match status" value="1"/>
</dbReference>
<dbReference type="PANTHER" id="PTHR36808:SF1">
    <property type="entry name" value="TRANSCRIPTIONAL REGULATOR ATRX-LIKE PROTEIN"/>
    <property type="match status" value="1"/>
</dbReference>
<dbReference type="Proteomes" id="UP001630127">
    <property type="component" value="Unassembled WGS sequence"/>
</dbReference>
<comment type="caution">
    <text evidence="2">The sequence shown here is derived from an EMBL/GenBank/DDBJ whole genome shotgun (WGS) entry which is preliminary data.</text>
</comment>
<evidence type="ECO:0000313" key="2">
    <source>
        <dbReference type="EMBL" id="KAL3508703.1"/>
    </source>
</evidence>
<feature type="compositionally biased region" description="Basic residues" evidence="1">
    <location>
        <begin position="1"/>
        <end position="15"/>
    </location>
</feature>
<sequence>MGSSSKRKSSRKKSSKLSDQKSSKLSTQARKMKKSRTKSKKLGRRHDSRTDDSTSSQSISSPGNDSYFSNSDDDSLSSASISTSSTEDTYRRRKNVSRSRGNLKKTRKRARKRSSKRESSEELPCMKKRKRPKKNSDSKSRKKSQRKKPRRYASISSASSDTHSCSTCKGGSNREGEERGCERIRSRSRENKKDKRDSRMDKLGNKISSHRSRSHSSYSRSRDRSGSVSHSEAKLLSESNSRRLRSVITFPEYPSDEEGNKWENDLQKEEIVHDHEDYPSRSSSGGGSKKESTPHSPIAFDDEKWTQNVKFVSNSGNDEPSESGNDTREPYVRDPFVNEAETNNSIEESRKDFPLPEAGSGGDDLEAILRQKALQNLKKFQGGLKNKVEPTANQKNKDEGVVNLSSTSKAEFVQGRLPEQASLKEVEREVSDEGYTGKVSGIAKQDSNHPPHGLEFSGNPKKEGHTARNPVVGTSVTRNTTFSGRSTGMDSTLNQSKTSVASPDKNLIETKKSETELKVVQSASPNSNRGMASSSATAEPASCATSERQSFNNQLDDAKDGSQYQQKTMSVMRGGEMVQVNYKVYIPKRAPALTRRQLKR</sequence>
<feature type="compositionally biased region" description="Low complexity" evidence="1">
    <location>
        <begin position="53"/>
        <end position="87"/>
    </location>
</feature>
<evidence type="ECO:0000313" key="3">
    <source>
        <dbReference type="Proteomes" id="UP001630127"/>
    </source>
</evidence>
<feature type="region of interest" description="Disordered" evidence="1">
    <location>
        <begin position="1"/>
        <end position="364"/>
    </location>
</feature>
<protein>
    <submittedName>
        <fullName evidence="2">Uncharacterized protein</fullName>
    </submittedName>
</protein>
<keyword evidence="3" id="KW-1185">Reference proteome</keyword>
<dbReference type="AlphaFoldDB" id="A0ABD2YP05"/>
<feature type="compositionally biased region" description="Basic residues" evidence="1">
    <location>
        <begin position="91"/>
        <end position="115"/>
    </location>
</feature>